<accession>A0ACB8V1X9</accession>
<proteinExistence type="predicted"/>
<comment type="caution">
    <text evidence="1">The sequence shown here is derived from an EMBL/GenBank/DDBJ whole genome shotgun (WGS) entry which is preliminary data.</text>
</comment>
<sequence length="377" mass="40610">MFAATILAALLVTATSALPREAPTSNDLIRVQLSAVGNTMVNAVVTNTGKDPISLMKLNTVLDSFPCERATVYKEGKMMEFEGLLAHYDLQGLPTDAFTTLKPGDSTNNTFDLAETADLAAGGSISVLSKGIFLLASPGSTKFSGMIHYRSNDLNLKVDGKAASRIKSAARLGLEKRSKFYLDTCNETQTSVLSKCLAKATEYSNAGNKGATSGSAETFKTFFKTTAASDRKNVAARFRAISNETSAINSGIINIRCGFNDRCKGKVNAIANRWANLITICDRYFVAYPVADTACHATDQSTIMLHEMTHMKNIYDPETNDYGYGYNGILGLTREEALLNADTYAIYGGGTFLSSCLLSLFFVAALCSPFSDISRNC</sequence>
<dbReference type="EMBL" id="JALBCA010000015">
    <property type="protein sequence ID" value="KAI2390899.1"/>
    <property type="molecule type" value="Genomic_DNA"/>
</dbReference>
<name>A0ACB8V1X9_9EURO</name>
<organism evidence="1">
    <name type="scientific">Ophidiomyces ophidiicola</name>
    <dbReference type="NCBI Taxonomy" id="1387563"/>
    <lineage>
        <taxon>Eukaryota</taxon>
        <taxon>Fungi</taxon>
        <taxon>Dikarya</taxon>
        <taxon>Ascomycota</taxon>
        <taxon>Pezizomycotina</taxon>
        <taxon>Eurotiomycetes</taxon>
        <taxon>Eurotiomycetidae</taxon>
        <taxon>Onygenales</taxon>
        <taxon>Onygenaceae</taxon>
        <taxon>Ophidiomyces</taxon>
    </lineage>
</organism>
<gene>
    <name evidence="1" type="ORF">LOY88_001486</name>
</gene>
<protein>
    <submittedName>
        <fullName evidence="1">Uncharacterized protein</fullName>
    </submittedName>
</protein>
<evidence type="ECO:0000313" key="1">
    <source>
        <dbReference type="EMBL" id="KAI2390899.1"/>
    </source>
</evidence>
<reference evidence="1" key="1">
    <citation type="journal article" date="2022" name="bioRxiv">
        <title>Population genetic analysis of Ophidiomyces ophidiicola, the causative agent of snake fungal disease, indicates recent introductions to the USA.</title>
        <authorList>
            <person name="Ladner J.T."/>
            <person name="Palmer J.M."/>
            <person name="Ettinger C.L."/>
            <person name="Stajich J.E."/>
            <person name="Farrell T.M."/>
            <person name="Glorioso B.M."/>
            <person name="Lawson B."/>
            <person name="Price S.J."/>
            <person name="Stengle A.G."/>
            <person name="Grear D.A."/>
            <person name="Lorch J.M."/>
        </authorList>
    </citation>
    <scope>NUCLEOTIDE SEQUENCE</scope>
    <source>
        <strain evidence="1">NWHC 24266-5</strain>
    </source>
</reference>